<gene>
    <name evidence="1" type="ORF">CK623_05855</name>
</gene>
<evidence type="ECO:0008006" key="3">
    <source>
        <dbReference type="Google" id="ProtNLM"/>
    </source>
</evidence>
<comment type="caution">
    <text evidence="1">The sequence shown here is derived from an EMBL/GenBank/DDBJ whole genome shotgun (WGS) entry which is preliminary data.</text>
</comment>
<protein>
    <recommendedName>
        <fullName evidence="3">DUF3375 domain-containing protein</fullName>
    </recommendedName>
</protein>
<dbReference type="Proteomes" id="UP000218644">
    <property type="component" value="Unassembled WGS sequence"/>
</dbReference>
<evidence type="ECO:0000313" key="2">
    <source>
        <dbReference type="Proteomes" id="UP000218644"/>
    </source>
</evidence>
<dbReference type="EMBL" id="NSJD01000006">
    <property type="protein sequence ID" value="PAT40389.1"/>
    <property type="molecule type" value="Genomic_DNA"/>
</dbReference>
<accession>A0A2A2ARW1</accession>
<reference evidence="1 2" key="1">
    <citation type="submission" date="2017-08" db="EMBL/GenBank/DDBJ databases">
        <title>WGS of Clinical strains of the CDC Group NO-1 linked to zoonotic infections in humans.</title>
        <authorList>
            <person name="Bernier A.-M."/>
            <person name="Bernard K."/>
        </authorList>
    </citation>
    <scope>NUCLEOTIDE SEQUENCE [LARGE SCALE GENOMIC DNA]</scope>
    <source>
        <strain evidence="1 2">NML79-0751</strain>
    </source>
</reference>
<organism evidence="1 2">
    <name type="scientific">Vandammella animalimorsus</name>
    <dbReference type="NCBI Taxonomy" id="2029117"/>
    <lineage>
        <taxon>Bacteria</taxon>
        <taxon>Pseudomonadati</taxon>
        <taxon>Pseudomonadota</taxon>
        <taxon>Betaproteobacteria</taxon>
        <taxon>Burkholderiales</taxon>
        <taxon>Comamonadaceae</taxon>
        <taxon>Vandammella</taxon>
    </lineage>
</organism>
<dbReference type="AlphaFoldDB" id="A0A2A2ARW1"/>
<dbReference type="InterPro" id="IPR021804">
    <property type="entry name" value="DUF3375"/>
</dbReference>
<dbReference type="Pfam" id="PF11855">
    <property type="entry name" value="DUF3375"/>
    <property type="match status" value="1"/>
</dbReference>
<sequence length="505" mass="57231">MPRLDQQRTLKYISARQQHPAWLLLASRRAPLTLSCLEALFEHQRDGVPFDEAVQALADVLAAHANQPEFEIEAQDTPAQARRELRDWIRRALVVEREGCVHETDALKKALQFIARLDERMMRSTASRLAMVQREIDHLAAALDPDPHSRAAHLQRRIDALQQELEDVQAGRMPALSQAQAIEGIREVYMQATSLRSDFRRVEDSWRAADRALRQAILSAQHHRGQVMDQFLDGHASLLNTPEGRVFESFHQQLGQRTELAQMRRRIIRILDHPMAAQALDDLQHSALRLLVMQLHKEAQLVQQVRARSEREVGQFMKTGQAAENQRVGQLLNDVLQQALTLDWRRQAVRRHPAPLPPLGVALAGLPLIERLRVKSLENGAQAELLLTTQYADPAQMGQEFWQAFDGLDRQALRQQTLAVLAEHGQPMSLAQLAQALPPGEHDLETLCLWLDLALQTGAPLDGQQESLELDAAPEDGASPARRWRFHVPQVWLDAQQLPDEETAW</sequence>
<evidence type="ECO:0000313" key="1">
    <source>
        <dbReference type="EMBL" id="PAT40389.1"/>
    </source>
</evidence>
<name>A0A2A2ARW1_9BURK</name>
<dbReference type="RefSeq" id="WP_095556751.1">
    <property type="nucleotide sequence ID" value="NZ_NSJD01000006.1"/>
</dbReference>
<proteinExistence type="predicted"/>